<dbReference type="AlphaFoldDB" id="A0A940SLD0"/>
<keyword evidence="1" id="KW-0472">Membrane</keyword>
<keyword evidence="1" id="KW-1133">Transmembrane helix</keyword>
<dbReference type="Proteomes" id="UP000682134">
    <property type="component" value="Unassembled WGS sequence"/>
</dbReference>
<dbReference type="EMBL" id="JAGIYQ010000017">
    <property type="protein sequence ID" value="MBP0726994.1"/>
    <property type="molecule type" value="Genomic_DNA"/>
</dbReference>
<gene>
    <name evidence="2" type="ORF">J5Y03_17690</name>
</gene>
<dbReference type="RefSeq" id="WP_209407334.1">
    <property type="nucleotide sequence ID" value="NZ_JAGIYQ010000017.1"/>
</dbReference>
<evidence type="ECO:0000313" key="2">
    <source>
        <dbReference type="EMBL" id="MBP0726994.1"/>
    </source>
</evidence>
<evidence type="ECO:0000313" key="3">
    <source>
        <dbReference type="Proteomes" id="UP000682134"/>
    </source>
</evidence>
<feature type="transmembrane region" description="Helical" evidence="1">
    <location>
        <begin position="7"/>
        <end position="26"/>
    </location>
</feature>
<evidence type="ECO:0000256" key="1">
    <source>
        <dbReference type="SAM" id="Phobius"/>
    </source>
</evidence>
<protein>
    <submittedName>
        <fullName evidence="2">Uncharacterized protein</fullName>
    </submittedName>
</protein>
<reference evidence="2" key="1">
    <citation type="submission" date="2021-04" db="EMBL/GenBank/DDBJ databases">
        <title>Genome seq and assembly of Bacillus sp.</title>
        <authorList>
            <person name="Chhetri G."/>
        </authorList>
    </citation>
    <scope>NUCLEOTIDE SEQUENCE</scope>
    <source>
        <strain evidence="2">RG28</strain>
    </source>
</reference>
<feature type="transmembrane region" description="Helical" evidence="1">
    <location>
        <begin position="32"/>
        <end position="51"/>
    </location>
</feature>
<keyword evidence="1" id="KW-0812">Transmembrane</keyword>
<organism evidence="2 3">
    <name type="scientific">Gottfriedia endophytica</name>
    <dbReference type="NCBI Taxonomy" id="2820819"/>
    <lineage>
        <taxon>Bacteria</taxon>
        <taxon>Bacillati</taxon>
        <taxon>Bacillota</taxon>
        <taxon>Bacilli</taxon>
        <taxon>Bacillales</taxon>
        <taxon>Bacillaceae</taxon>
        <taxon>Gottfriedia</taxon>
    </lineage>
</organism>
<name>A0A940SLD0_9BACI</name>
<keyword evidence="3" id="KW-1185">Reference proteome</keyword>
<accession>A0A940SLD0</accession>
<proteinExistence type="predicted"/>
<sequence>MKSVTGLYLTMCIMNFAILANITIFHGKWNGITMSLCTLLLIVGTGFFVSAKMNKNSL</sequence>
<comment type="caution">
    <text evidence="2">The sequence shown here is derived from an EMBL/GenBank/DDBJ whole genome shotgun (WGS) entry which is preliminary data.</text>
</comment>